<reference evidence="1 2" key="1">
    <citation type="submission" date="2014-06" db="EMBL/GenBank/DDBJ databases">
        <title>Whole Genome Sequences of Three Symbiotic Endozoicomonas Bacteria.</title>
        <authorList>
            <person name="Neave M.J."/>
            <person name="Apprill A."/>
            <person name="Voolstra C.R."/>
        </authorList>
    </citation>
    <scope>NUCLEOTIDE SEQUENCE [LARGE SCALE GENOMIC DNA]</scope>
    <source>
        <strain evidence="1 2">DSM 25634</strain>
    </source>
</reference>
<evidence type="ECO:0000313" key="2">
    <source>
        <dbReference type="Proteomes" id="UP000028073"/>
    </source>
</evidence>
<comment type="caution">
    <text evidence="1">The sequence shown here is derived from an EMBL/GenBank/DDBJ whole genome shotgun (WGS) entry which is preliminary data.</text>
</comment>
<proteinExistence type="predicted"/>
<dbReference type="EMBL" id="JOKH01000001">
    <property type="protein sequence ID" value="KEQ19061.1"/>
    <property type="molecule type" value="Genomic_DNA"/>
</dbReference>
<organism evidence="1 2">
    <name type="scientific">Endozoicomonas numazuensis</name>
    <dbReference type="NCBI Taxonomy" id="1137799"/>
    <lineage>
        <taxon>Bacteria</taxon>
        <taxon>Pseudomonadati</taxon>
        <taxon>Pseudomonadota</taxon>
        <taxon>Gammaproteobacteria</taxon>
        <taxon>Oceanospirillales</taxon>
        <taxon>Endozoicomonadaceae</taxon>
        <taxon>Endozoicomonas</taxon>
    </lineage>
</organism>
<dbReference type="AlphaFoldDB" id="A0A081NKT8"/>
<gene>
    <name evidence="1" type="ORF">GZ78_03270</name>
</gene>
<evidence type="ECO:0000313" key="1">
    <source>
        <dbReference type="EMBL" id="KEQ19061.1"/>
    </source>
</evidence>
<dbReference type="Proteomes" id="UP000028073">
    <property type="component" value="Unassembled WGS sequence"/>
</dbReference>
<keyword evidence="2" id="KW-1185">Reference proteome</keyword>
<name>A0A081NKT8_9GAMM</name>
<protein>
    <submittedName>
        <fullName evidence="1">Uncharacterized protein</fullName>
    </submittedName>
</protein>
<accession>A0A081NKT8</accession>
<sequence>MQRRRLPPQLQASQLWQQDPHTHRLLGRWGHAFKTIRIPAGSDTGQIQELEAHPEAMILHRGSSIMGAFRYAD</sequence>
<dbReference type="RefSeq" id="WP_034832662.1">
    <property type="nucleotide sequence ID" value="NZ_JOKH01000001.1"/>
</dbReference>